<protein>
    <recommendedName>
        <fullName evidence="9">Cytochrome b561 domain-containing protein</fullName>
    </recommendedName>
</protein>
<evidence type="ECO:0000256" key="2">
    <source>
        <dbReference type="ARBA" id="ARBA00022448"/>
    </source>
</evidence>
<dbReference type="PANTHER" id="PTHR47797:SF3">
    <property type="entry name" value="CYTOCHROME B561 DOMAIN-CONTAINING PROTEIN"/>
    <property type="match status" value="1"/>
</dbReference>
<comment type="subcellular location">
    <subcellularLocation>
        <location evidence="1">Membrane</location>
    </subcellularLocation>
</comment>
<evidence type="ECO:0000256" key="4">
    <source>
        <dbReference type="ARBA" id="ARBA00022982"/>
    </source>
</evidence>
<dbReference type="EMBL" id="JADGJH010003453">
    <property type="protein sequence ID" value="KAJ3090837.1"/>
    <property type="molecule type" value="Genomic_DNA"/>
</dbReference>
<keyword evidence="4" id="KW-0249">Electron transport</keyword>
<keyword evidence="8" id="KW-0732">Signal</keyword>
<gene>
    <name evidence="10" type="ORF">HK100_007341</name>
</gene>
<dbReference type="SMART" id="SM00665">
    <property type="entry name" value="B561"/>
    <property type="match status" value="1"/>
</dbReference>
<keyword evidence="3 7" id="KW-0812">Transmembrane</keyword>
<evidence type="ECO:0000256" key="3">
    <source>
        <dbReference type="ARBA" id="ARBA00022692"/>
    </source>
</evidence>
<feature type="chain" id="PRO_5042093405" description="Cytochrome b561 domain-containing protein" evidence="8">
    <location>
        <begin position="32"/>
        <end position="400"/>
    </location>
</feature>
<dbReference type="SUPFAM" id="SSF49344">
    <property type="entry name" value="CBD9-like"/>
    <property type="match status" value="1"/>
</dbReference>
<sequence>LHPSVNKNNLQQTWQMFLGCLLVTVITLARAASTPSTQAVSTYCSGSSNSSSFCIMAVRNTITSTIAFTVYSKSTGWVGFGTGNAMSGSLMFIGWNNGANAVISQRSGNGHNTPSYNSNPDFTVANTPSTVAIPNTANIVYTFTLPDTTSVISTSGSSSFIYAYSSSGPSNPSSPSSNFPQHSSYGGFTLDVSKLGTSTVGSSTADYDYRMVHGIAMFIAWAVLPPAAIFIARYLKDAWGHNWYRSHKWIMLGGVGIFTTAGMFLVELNLADGVQRFTSSNHAIIGTIVALAVYPSQILLGFLSNQLWTASRVAVPWWDKVHWWLGRSVCVLAAVNIHLGLNLYGAGTGLIVVFWIWIVAIFVVFYLMGERKYGGAVHHIAKQASDESLEMHDPRYTPVH</sequence>
<feature type="transmembrane region" description="Helical" evidence="7">
    <location>
        <begin position="350"/>
        <end position="368"/>
    </location>
</feature>
<dbReference type="PANTHER" id="PTHR47797">
    <property type="entry name" value="DEHYDROGENASE, PUTATIVE (AFU_ORTHOLOGUE AFUA_8G05805)-RELATED"/>
    <property type="match status" value="1"/>
</dbReference>
<dbReference type="SMART" id="SM00664">
    <property type="entry name" value="DoH"/>
    <property type="match status" value="1"/>
</dbReference>
<dbReference type="PROSITE" id="PS50939">
    <property type="entry name" value="CYTOCHROME_B561"/>
    <property type="match status" value="1"/>
</dbReference>
<feature type="domain" description="Cytochrome b561" evidence="9">
    <location>
        <begin position="176"/>
        <end position="377"/>
    </location>
</feature>
<evidence type="ECO:0000259" key="9">
    <source>
        <dbReference type="PROSITE" id="PS50939"/>
    </source>
</evidence>
<dbReference type="CDD" id="cd09630">
    <property type="entry name" value="CDH_like_cytochrome"/>
    <property type="match status" value="1"/>
</dbReference>
<evidence type="ECO:0000256" key="8">
    <source>
        <dbReference type="SAM" id="SignalP"/>
    </source>
</evidence>
<feature type="signal peptide" evidence="8">
    <location>
        <begin position="1"/>
        <end position="31"/>
    </location>
</feature>
<evidence type="ECO:0000313" key="11">
    <source>
        <dbReference type="Proteomes" id="UP001211907"/>
    </source>
</evidence>
<proteinExistence type="predicted"/>
<dbReference type="InterPro" id="IPR006593">
    <property type="entry name" value="Cyt_b561/ferric_Rdtase_TM"/>
</dbReference>
<organism evidence="10 11">
    <name type="scientific">Physocladia obscura</name>
    <dbReference type="NCBI Taxonomy" id="109957"/>
    <lineage>
        <taxon>Eukaryota</taxon>
        <taxon>Fungi</taxon>
        <taxon>Fungi incertae sedis</taxon>
        <taxon>Chytridiomycota</taxon>
        <taxon>Chytridiomycota incertae sedis</taxon>
        <taxon>Chytridiomycetes</taxon>
        <taxon>Chytridiales</taxon>
        <taxon>Chytriomycetaceae</taxon>
        <taxon>Physocladia</taxon>
    </lineage>
</organism>
<keyword evidence="11" id="KW-1185">Reference proteome</keyword>
<accession>A0AAD5XC58</accession>
<feature type="transmembrane region" description="Helical" evidence="7">
    <location>
        <begin position="283"/>
        <end position="303"/>
    </location>
</feature>
<name>A0AAD5XC58_9FUNG</name>
<feature type="non-terminal residue" evidence="10">
    <location>
        <position position="1"/>
    </location>
</feature>
<evidence type="ECO:0000313" key="10">
    <source>
        <dbReference type="EMBL" id="KAJ3090837.1"/>
    </source>
</evidence>
<dbReference type="Pfam" id="PF16010">
    <property type="entry name" value="CDH-cyt"/>
    <property type="match status" value="1"/>
</dbReference>
<reference evidence="10" key="1">
    <citation type="submission" date="2020-05" db="EMBL/GenBank/DDBJ databases">
        <title>Phylogenomic resolution of chytrid fungi.</title>
        <authorList>
            <person name="Stajich J.E."/>
            <person name="Amses K."/>
            <person name="Simmons R."/>
            <person name="Seto K."/>
            <person name="Myers J."/>
            <person name="Bonds A."/>
            <person name="Quandt C.A."/>
            <person name="Barry K."/>
            <person name="Liu P."/>
            <person name="Grigoriev I."/>
            <person name="Longcore J.E."/>
            <person name="James T.Y."/>
        </authorList>
    </citation>
    <scope>NUCLEOTIDE SEQUENCE</scope>
    <source>
        <strain evidence="10">JEL0513</strain>
    </source>
</reference>
<dbReference type="GO" id="GO:0016020">
    <property type="term" value="C:membrane"/>
    <property type="evidence" value="ECO:0007669"/>
    <property type="project" value="UniProtKB-SubCell"/>
</dbReference>
<keyword evidence="6 7" id="KW-0472">Membrane</keyword>
<evidence type="ECO:0000256" key="1">
    <source>
        <dbReference type="ARBA" id="ARBA00004370"/>
    </source>
</evidence>
<dbReference type="Gene3D" id="2.60.40.1210">
    <property type="entry name" value="Cellobiose dehydrogenase, cytochrome domain"/>
    <property type="match status" value="1"/>
</dbReference>
<dbReference type="InterPro" id="IPR005018">
    <property type="entry name" value="DOMON_domain"/>
</dbReference>
<evidence type="ECO:0000256" key="6">
    <source>
        <dbReference type="ARBA" id="ARBA00023136"/>
    </source>
</evidence>
<evidence type="ECO:0000256" key="7">
    <source>
        <dbReference type="SAM" id="Phobius"/>
    </source>
</evidence>
<keyword evidence="5 7" id="KW-1133">Transmembrane helix</keyword>
<evidence type="ECO:0000256" key="5">
    <source>
        <dbReference type="ARBA" id="ARBA00022989"/>
    </source>
</evidence>
<dbReference type="Proteomes" id="UP001211907">
    <property type="component" value="Unassembled WGS sequence"/>
</dbReference>
<comment type="caution">
    <text evidence="10">The sequence shown here is derived from an EMBL/GenBank/DDBJ whole genome shotgun (WGS) entry which is preliminary data.</text>
</comment>
<feature type="transmembrane region" description="Helical" evidence="7">
    <location>
        <begin position="324"/>
        <end position="344"/>
    </location>
</feature>
<dbReference type="InterPro" id="IPR015920">
    <property type="entry name" value="Cellobiose_DH-like_cyt"/>
</dbReference>
<dbReference type="CDD" id="cd08760">
    <property type="entry name" value="Cyt_b561_FRRS1_like"/>
    <property type="match status" value="1"/>
</dbReference>
<dbReference type="AlphaFoldDB" id="A0AAD5XC58"/>
<feature type="transmembrane region" description="Helical" evidence="7">
    <location>
        <begin position="247"/>
        <end position="271"/>
    </location>
</feature>
<keyword evidence="2" id="KW-0813">Transport</keyword>
<dbReference type="Pfam" id="PF03188">
    <property type="entry name" value="Cytochrom_B561"/>
    <property type="match status" value="1"/>
</dbReference>
<feature type="transmembrane region" description="Helical" evidence="7">
    <location>
        <begin position="211"/>
        <end position="235"/>
    </location>
</feature>